<reference evidence="2" key="1">
    <citation type="journal article" date="2019" name="Int. J. Syst. Evol. Microbiol.">
        <title>The Global Catalogue of Microorganisms (GCM) 10K type strain sequencing project: providing services to taxonomists for standard genome sequencing and annotation.</title>
        <authorList>
            <consortium name="The Broad Institute Genomics Platform"/>
            <consortium name="The Broad Institute Genome Sequencing Center for Infectious Disease"/>
            <person name="Wu L."/>
            <person name="Ma J."/>
        </authorList>
    </citation>
    <scope>NUCLEOTIDE SEQUENCE [LARGE SCALE GENOMIC DNA]</scope>
    <source>
        <strain evidence="2">JCM 3115</strain>
    </source>
</reference>
<dbReference type="Proteomes" id="UP000611554">
    <property type="component" value="Unassembled WGS sequence"/>
</dbReference>
<evidence type="ECO:0000313" key="2">
    <source>
        <dbReference type="Proteomes" id="UP000611554"/>
    </source>
</evidence>
<gene>
    <name evidence="1" type="ORF">GCM10010140_68270</name>
</gene>
<sequence length="72" mass="8020">MGDTWARHPAWRSRVTRPCPAAGMAEEVSALPVGDERSTVREGGRPDWETSQRPFAWLETEIATINTLLGQI</sequence>
<dbReference type="EMBL" id="BMQJ01000024">
    <property type="protein sequence ID" value="GGQ28385.1"/>
    <property type="molecule type" value="Genomic_DNA"/>
</dbReference>
<evidence type="ECO:0000313" key="1">
    <source>
        <dbReference type="EMBL" id="GGQ28385.1"/>
    </source>
</evidence>
<proteinExistence type="predicted"/>
<comment type="caution">
    <text evidence="1">The sequence shown here is derived from an EMBL/GenBank/DDBJ whole genome shotgun (WGS) entry which is preliminary data.</text>
</comment>
<keyword evidence="2" id="KW-1185">Reference proteome</keyword>
<organism evidence="1 2">
    <name type="scientific">Streptosporangium pseudovulgare</name>
    <dbReference type="NCBI Taxonomy" id="35765"/>
    <lineage>
        <taxon>Bacteria</taxon>
        <taxon>Bacillati</taxon>
        <taxon>Actinomycetota</taxon>
        <taxon>Actinomycetes</taxon>
        <taxon>Streptosporangiales</taxon>
        <taxon>Streptosporangiaceae</taxon>
        <taxon>Streptosporangium</taxon>
    </lineage>
</organism>
<name>A0ABQ2RET6_9ACTN</name>
<protein>
    <submittedName>
        <fullName evidence="1">Uncharacterized protein</fullName>
    </submittedName>
</protein>
<accession>A0ABQ2RET6</accession>